<name>A0A0F8WJ98_9ZZZZ</name>
<accession>A0A0F8WJ98</accession>
<protein>
    <submittedName>
        <fullName evidence="1">Uncharacterized protein</fullName>
    </submittedName>
</protein>
<sequence>MGSGGQTMTSESAPWGPQQQYMKDIWSQAQGLYGTPIEQYGASTVAGQSAMSQEGQQAGLGLIRGAGQGGQFGFLNNMMSGQYLSPDSNPWVKGLYDQGVSNITRDFKTAAYPGASMLGSGRSGSAMESMRQGQAYRGLGDALSANYANTYGRNYEMERGYMQQAPGMMQQAMAGQRANIGMGTALGAQADQYSQEQLDDLVRKFNFGQEEPGRRLDAYGRRVFGGGVIPGTTTQTMPGQPFGPAQGIGAGLGLMSLLMGAG</sequence>
<gene>
    <name evidence="1" type="ORF">LCGC14_3146670</name>
</gene>
<dbReference type="EMBL" id="LAZR01069142">
    <property type="protein sequence ID" value="KKK48285.1"/>
    <property type="molecule type" value="Genomic_DNA"/>
</dbReference>
<proteinExistence type="predicted"/>
<dbReference type="AlphaFoldDB" id="A0A0F8WJ98"/>
<organism evidence="1">
    <name type="scientific">marine sediment metagenome</name>
    <dbReference type="NCBI Taxonomy" id="412755"/>
    <lineage>
        <taxon>unclassified sequences</taxon>
        <taxon>metagenomes</taxon>
        <taxon>ecological metagenomes</taxon>
    </lineage>
</organism>
<reference evidence="1" key="1">
    <citation type="journal article" date="2015" name="Nature">
        <title>Complex archaea that bridge the gap between prokaryotes and eukaryotes.</title>
        <authorList>
            <person name="Spang A."/>
            <person name="Saw J.H."/>
            <person name="Jorgensen S.L."/>
            <person name="Zaremba-Niedzwiedzka K."/>
            <person name="Martijn J."/>
            <person name="Lind A.E."/>
            <person name="van Eijk R."/>
            <person name="Schleper C."/>
            <person name="Guy L."/>
            <person name="Ettema T.J."/>
        </authorList>
    </citation>
    <scope>NUCLEOTIDE SEQUENCE</scope>
</reference>
<comment type="caution">
    <text evidence="1">The sequence shown here is derived from an EMBL/GenBank/DDBJ whole genome shotgun (WGS) entry which is preliminary data.</text>
</comment>
<evidence type="ECO:0000313" key="1">
    <source>
        <dbReference type="EMBL" id="KKK48285.1"/>
    </source>
</evidence>